<keyword evidence="2" id="KW-1185">Reference proteome</keyword>
<name>A0A941AQ78_9ACTN</name>
<dbReference type="RefSeq" id="WP_210155734.1">
    <property type="nucleotide sequence ID" value="NZ_JAFCNB010000005.1"/>
</dbReference>
<accession>A0A941AQ78</accession>
<dbReference type="AlphaFoldDB" id="A0A941AQ78"/>
<dbReference type="EMBL" id="JAFCNB010000005">
    <property type="protein sequence ID" value="MBP2704429.1"/>
    <property type="molecule type" value="Genomic_DNA"/>
</dbReference>
<protein>
    <submittedName>
        <fullName evidence="1">Uncharacterized protein</fullName>
    </submittedName>
</protein>
<proteinExistence type="predicted"/>
<evidence type="ECO:0000313" key="1">
    <source>
        <dbReference type="EMBL" id="MBP2704429.1"/>
    </source>
</evidence>
<comment type="caution">
    <text evidence="1">The sequence shown here is derived from an EMBL/GenBank/DDBJ whole genome shotgun (WGS) entry which is preliminary data.</text>
</comment>
<sequence length="59" mass="6447">MDPDVRAFFDTVDDLFAGRVAPATRDAARHALVDMNLARMRARARLAELEAELDGSSDG</sequence>
<dbReference type="Proteomes" id="UP000674234">
    <property type="component" value="Unassembled WGS sequence"/>
</dbReference>
<reference evidence="1" key="1">
    <citation type="submission" date="2021-02" db="EMBL/GenBank/DDBJ databases">
        <title>Draft genome sequence of Microbispora sp. RL4-1S isolated from rice leaves in Thailand.</title>
        <authorList>
            <person name="Muangham S."/>
            <person name="Duangmal K."/>
        </authorList>
    </citation>
    <scope>NUCLEOTIDE SEQUENCE</scope>
    <source>
        <strain evidence="1">RL4-1S</strain>
    </source>
</reference>
<evidence type="ECO:0000313" key="2">
    <source>
        <dbReference type="Proteomes" id="UP000674234"/>
    </source>
</evidence>
<organism evidence="1 2">
    <name type="scientific">Microbispora oryzae</name>
    <dbReference type="NCBI Taxonomy" id="2806554"/>
    <lineage>
        <taxon>Bacteria</taxon>
        <taxon>Bacillati</taxon>
        <taxon>Actinomycetota</taxon>
        <taxon>Actinomycetes</taxon>
        <taxon>Streptosporangiales</taxon>
        <taxon>Streptosporangiaceae</taxon>
        <taxon>Microbispora</taxon>
    </lineage>
</organism>
<gene>
    <name evidence="1" type="ORF">JOL79_11450</name>
</gene>